<evidence type="ECO:0000256" key="1">
    <source>
        <dbReference type="SAM" id="MobiDB-lite"/>
    </source>
</evidence>
<organism evidence="2 3">
    <name type="scientific">Roseibium marinum</name>
    <dbReference type="NCBI Taxonomy" id="281252"/>
    <lineage>
        <taxon>Bacteria</taxon>
        <taxon>Pseudomonadati</taxon>
        <taxon>Pseudomonadota</taxon>
        <taxon>Alphaproteobacteria</taxon>
        <taxon>Hyphomicrobiales</taxon>
        <taxon>Stappiaceae</taxon>
        <taxon>Roseibium</taxon>
    </lineage>
</organism>
<feature type="region of interest" description="Disordered" evidence="1">
    <location>
        <begin position="1"/>
        <end position="32"/>
    </location>
</feature>
<dbReference type="RefSeq" id="WP_170107240.1">
    <property type="nucleotide sequence ID" value="NZ_PPCN01000008.1"/>
</dbReference>
<gene>
    <name evidence="2" type="ORF">CLV41_10898</name>
</gene>
<feature type="compositionally biased region" description="Polar residues" evidence="1">
    <location>
        <begin position="1"/>
        <end position="11"/>
    </location>
</feature>
<keyword evidence="3" id="KW-1185">Reference proteome</keyword>
<accession>A0A2S3UPS2</accession>
<reference evidence="2 3" key="1">
    <citation type="submission" date="2018-01" db="EMBL/GenBank/DDBJ databases">
        <title>Genomic Encyclopedia of Archaeal and Bacterial Type Strains, Phase II (KMG-II): from individual species to whole genera.</title>
        <authorList>
            <person name="Goeker M."/>
        </authorList>
    </citation>
    <scope>NUCLEOTIDE SEQUENCE [LARGE SCALE GENOMIC DNA]</scope>
    <source>
        <strain evidence="2 3">DSM 17023</strain>
    </source>
</reference>
<dbReference type="EMBL" id="PPCN01000008">
    <property type="protein sequence ID" value="POF29674.1"/>
    <property type="molecule type" value="Genomic_DNA"/>
</dbReference>
<comment type="caution">
    <text evidence="2">The sequence shown here is derived from an EMBL/GenBank/DDBJ whole genome shotgun (WGS) entry which is preliminary data.</text>
</comment>
<evidence type="ECO:0000313" key="2">
    <source>
        <dbReference type="EMBL" id="POF29674.1"/>
    </source>
</evidence>
<dbReference type="Proteomes" id="UP000236959">
    <property type="component" value="Unassembled WGS sequence"/>
</dbReference>
<protein>
    <submittedName>
        <fullName evidence="2">Uncharacterized protein</fullName>
    </submittedName>
</protein>
<proteinExistence type="predicted"/>
<dbReference type="AlphaFoldDB" id="A0A2S3UPS2"/>
<evidence type="ECO:0000313" key="3">
    <source>
        <dbReference type="Proteomes" id="UP000236959"/>
    </source>
</evidence>
<name>A0A2S3UPS2_9HYPH</name>
<sequence length="55" mass="5810">MESSIQDTAVTKNEVAERDGDTPAYEPPKVKSLAQGDLLSAVKKGSKFPARGFSG</sequence>